<feature type="compositionally biased region" description="Basic and acidic residues" evidence="2">
    <location>
        <begin position="35"/>
        <end position="44"/>
    </location>
</feature>
<sequence>MNSSQSPENLAKTRKGRQPSITNPGHSGPTTFFLKTEKEMERSTQRGRKPSRASAMPEEDDQITPMASVEDNSFGVQSLEETINSTFSSTGSLSRTASTSTERSLEADADGNLTIGKRRPANRVHPTIMAAGQRIISSERPYSQAASGASPELFASPLRHPHLRRGSGTSSINMSHPLTPIKLSPHQQSATPSEPRSGSPKSFRLSDEESSVVDDASSQALFSSGGEEDDLPQVERTPQLVMPSLAIPGRKPFTELGRRLGRAKILVVGAKGVGKSSFINSILRSSEHIVHVDPAVVGPSTHPSLNVAGDDDDCRAVFTELHASTRPLPSWWTDFESRRMLHRRKSIGEGALDRNLTFIDTRGLDNERDVKRLLEYVKSDLQRTARLDSMGDSELVNLLSGDGGAQIDAMIYLFNPVSKEGSDSIQSELTERHQELIQHMCKWSNFIPIIARADTVTAETLESRKQQIHEMLASMSAEPYTLSESSEPDAPRPEPFAVSSALGDDTDVIDASILMSSQYMQPLLPSELGSFLEHFLTPDNISRMRHLSAIKFVLWRQGNLGYHVGRSLSLRASSPGDISFGSAEPSKDLVPHSTSSYYRAESPAYSDNSRLSTNAAENAALPRFNEQPSEPFRQVRLAKWAQDLQRSLANERGKYVQMFSNRTSDWSSGSSEKDDQALIATNNGRPGRGRLGGDLGVIDPRDPLGVLAFGQAFRRRGYFMLQIVGSCGLIGAVAYWIMRNWAEVQDFFGVGQTSMLQATALPAPSPRSWLDTTDVRSFFGWR</sequence>
<evidence type="ECO:0000256" key="3">
    <source>
        <dbReference type="SAM" id="Phobius"/>
    </source>
</evidence>
<feature type="domain" description="Septin-type G" evidence="4">
    <location>
        <begin position="259"/>
        <end position="562"/>
    </location>
</feature>
<keyword evidence="1" id="KW-0342">GTP-binding</keyword>
<proteinExistence type="inferred from homology"/>
<name>A0ABR0F246_ZASCE</name>
<evidence type="ECO:0000256" key="1">
    <source>
        <dbReference type="RuleBase" id="RU004560"/>
    </source>
</evidence>
<dbReference type="EMBL" id="JAXOVC010000001">
    <property type="protein sequence ID" value="KAK4507403.1"/>
    <property type="molecule type" value="Genomic_DNA"/>
</dbReference>
<feature type="region of interest" description="Disordered" evidence="2">
    <location>
        <begin position="478"/>
        <end position="501"/>
    </location>
</feature>
<dbReference type="SUPFAM" id="SSF52540">
    <property type="entry name" value="P-loop containing nucleoside triphosphate hydrolases"/>
    <property type="match status" value="1"/>
</dbReference>
<keyword evidence="6" id="KW-1185">Reference proteome</keyword>
<keyword evidence="3" id="KW-0812">Transmembrane</keyword>
<evidence type="ECO:0000313" key="6">
    <source>
        <dbReference type="Proteomes" id="UP001305779"/>
    </source>
</evidence>
<keyword evidence="1" id="KW-0547">Nucleotide-binding</keyword>
<comment type="caution">
    <text evidence="5">The sequence shown here is derived from an EMBL/GenBank/DDBJ whole genome shotgun (WGS) entry which is preliminary data.</text>
</comment>
<feature type="compositionally biased region" description="Polar residues" evidence="2">
    <location>
        <begin position="19"/>
        <end position="30"/>
    </location>
</feature>
<feature type="compositionally biased region" description="Polar residues" evidence="2">
    <location>
        <begin position="70"/>
        <end position="102"/>
    </location>
</feature>
<evidence type="ECO:0000313" key="5">
    <source>
        <dbReference type="EMBL" id="KAK4507403.1"/>
    </source>
</evidence>
<keyword evidence="3" id="KW-0472">Membrane</keyword>
<feature type="compositionally biased region" description="Polar residues" evidence="2">
    <location>
        <begin position="167"/>
        <end position="176"/>
    </location>
</feature>
<dbReference type="InterPro" id="IPR030379">
    <property type="entry name" value="G_SEPTIN_dom"/>
</dbReference>
<evidence type="ECO:0000256" key="2">
    <source>
        <dbReference type="SAM" id="MobiDB-lite"/>
    </source>
</evidence>
<dbReference type="PANTHER" id="PTHR18884">
    <property type="entry name" value="SEPTIN"/>
    <property type="match status" value="1"/>
</dbReference>
<organism evidence="5 6">
    <name type="scientific">Zasmidium cellare</name>
    <name type="common">Wine cellar mold</name>
    <name type="synonym">Racodium cellare</name>
    <dbReference type="NCBI Taxonomy" id="395010"/>
    <lineage>
        <taxon>Eukaryota</taxon>
        <taxon>Fungi</taxon>
        <taxon>Dikarya</taxon>
        <taxon>Ascomycota</taxon>
        <taxon>Pezizomycotina</taxon>
        <taxon>Dothideomycetes</taxon>
        <taxon>Dothideomycetidae</taxon>
        <taxon>Mycosphaerellales</taxon>
        <taxon>Mycosphaerellaceae</taxon>
        <taxon>Zasmidium</taxon>
    </lineage>
</organism>
<feature type="region of interest" description="Disordered" evidence="2">
    <location>
        <begin position="1"/>
        <end position="127"/>
    </location>
</feature>
<gene>
    <name evidence="5" type="ORF">PRZ48_001138</name>
</gene>
<dbReference type="InterPro" id="IPR027417">
    <property type="entry name" value="P-loop_NTPase"/>
</dbReference>
<feature type="region of interest" description="Disordered" evidence="2">
    <location>
        <begin position="154"/>
        <end position="217"/>
    </location>
</feature>
<dbReference type="Proteomes" id="UP001305779">
    <property type="component" value="Unassembled WGS sequence"/>
</dbReference>
<comment type="similarity">
    <text evidence="1">Belongs to the TRAFAC class TrmE-Era-EngA-EngB-Septin-like GTPase superfamily. Septin GTPase family.</text>
</comment>
<protein>
    <recommendedName>
        <fullName evidence="4">Septin-type G domain-containing protein</fullName>
    </recommendedName>
</protein>
<reference evidence="5 6" key="1">
    <citation type="journal article" date="2023" name="G3 (Bethesda)">
        <title>A chromosome-level genome assembly of Zasmidium syzygii isolated from banana leaves.</title>
        <authorList>
            <person name="van Westerhoven A.C."/>
            <person name="Mehrabi R."/>
            <person name="Talebi R."/>
            <person name="Steentjes M.B.F."/>
            <person name="Corcolon B."/>
            <person name="Chong P.A."/>
            <person name="Kema G.H.J."/>
            <person name="Seidl M.F."/>
        </authorList>
    </citation>
    <scope>NUCLEOTIDE SEQUENCE [LARGE SCALE GENOMIC DNA]</scope>
    <source>
        <strain evidence="5 6">P124</strain>
    </source>
</reference>
<evidence type="ECO:0000259" key="4">
    <source>
        <dbReference type="PROSITE" id="PS51719"/>
    </source>
</evidence>
<dbReference type="PROSITE" id="PS51719">
    <property type="entry name" value="G_SEPTIN"/>
    <property type="match status" value="1"/>
</dbReference>
<feature type="transmembrane region" description="Helical" evidence="3">
    <location>
        <begin position="718"/>
        <end position="738"/>
    </location>
</feature>
<feature type="compositionally biased region" description="Polar residues" evidence="2">
    <location>
        <begin position="185"/>
        <end position="200"/>
    </location>
</feature>
<keyword evidence="3" id="KW-1133">Transmembrane helix</keyword>
<accession>A0ABR0F246</accession>
<dbReference type="Gene3D" id="3.40.50.300">
    <property type="entry name" value="P-loop containing nucleotide triphosphate hydrolases"/>
    <property type="match status" value="1"/>
</dbReference>
<dbReference type="Pfam" id="PF00735">
    <property type="entry name" value="Septin"/>
    <property type="match status" value="1"/>
</dbReference>